<protein>
    <submittedName>
        <fullName evidence="4">Fumarylacetoacetate hydrolase family protein</fullName>
    </submittedName>
</protein>
<sequence length="297" mass="32620">MKLVTFDEGRVGRLDGDDGLDTVIELDCASTVEFFQRDQQVGETGQRLPVADVRLRAPITPKKFFHTAGNFTAHHQELTAVDWSHPVHKGIVFFQNVDAIIGPDDDIVYPEGLTNELDYELEIAVVLGRAGKFFSPEEAVEHIAGYTVFNDITARDIQRREMQSGVFSFSKAIDTFCPIGPYIVTADEIADPHDLAMELRVNGQVRQTGNTKEMVISIPHLVAYHSPQGYSAGDLISTGTVSGVAAVQPNPFDFYLQAGDVVEAEVQGLGILRNTVVPWSAAHDTEPYSIDLYAPVD</sequence>
<evidence type="ECO:0000313" key="4">
    <source>
        <dbReference type="EMBL" id="RLV49979.1"/>
    </source>
</evidence>
<accession>A0A3L8P5P5</accession>
<dbReference type="Gene3D" id="3.90.850.10">
    <property type="entry name" value="Fumarylacetoacetase-like, C-terminal domain"/>
    <property type="match status" value="1"/>
</dbReference>
<dbReference type="GO" id="GO:0044281">
    <property type="term" value="P:small molecule metabolic process"/>
    <property type="evidence" value="ECO:0007669"/>
    <property type="project" value="UniProtKB-ARBA"/>
</dbReference>
<proteinExistence type="inferred from homology"/>
<organism evidence="4 5">
    <name type="scientific">Nocardioides mangrovicus</name>
    <dbReference type="NCBI Taxonomy" id="2478913"/>
    <lineage>
        <taxon>Bacteria</taxon>
        <taxon>Bacillati</taxon>
        <taxon>Actinomycetota</taxon>
        <taxon>Actinomycetes</taxon>
        <taxon>Propionibacteriales</taxon>
        <taxon>Nocardioidaceae</taxon>
        <taxon>Nocardioides</taxon>
    </lineage>
</organism>
<dbReference type="RefSeq" id="WP_121805743.1">
    <property type="nucleotide sequence ID" value="NZ_RDBE01000006.1"/>
</dbReference>
<evidence type="ECO:0000313" key="5">
    <source>
        <dbReference type="Proteomes" id="UP000281708"/>
    </source>
</evidence>
<dbReference type="AlphaFoldDB" id="A0A3L8P5P5"/>
<dbReference type="InterPro" id="IPR011234">
    <property type="entry name" value="Fumarylacetoacetase-like_C"/>
</dbReference>
<evidence type="ECO:0000256" key="2">
    <source>
        <dbReference type="ARBA" id="ARBA00022723"/>
    </source>
</evidence>
<keyword evidence="2" id="KW-0479">Metal-binding</keyword>
<gene>
    <name evidence="4" type="ORF">D9V37_08905</name>
</gene>
<comment type="similarity">
    <text evidence="1">Belongs to the FAH family.</text>
</comment>
<dbReference type="OrthoDB" id="9805307at2"/>
<keyword evidence="5" id="KW-1185">Reference proteome</keyword>
<evidence type="ECO:0000259" key="3">
    <source>
        <dbReference type="Pfam" id="PF01557"/>
    </source>
</evidence>
<keyword evidence="4" id="KW-0378">Hydrolase</keyword>
<dbReference type="InterPro" id="IPR036663">
    <property type="entry name" value="Fumarylacetoacetase_C_sf"/>
</dbReference>
<evidence type="ECO:0000256" key="1">
    <source>
        <dbReference type="ARBA" id="ARBA00010211"/>
    </source>
</evidence>
<dbReference type="GO" id="GO:0016787">
    <property type="term" value="F:hydrolase activity"/>
    <property type="evidence" value="ECO:0007669"/>
    <property type="project" value="UniProtKB-KW"/>
</dbReference>
<dbReference type="Proteomes" id="UP000281708">
    <property type="component" value="Unassembled WGS sequence"/>
</dbReference>
<comment type="caution">
    <text evidence="4">The sequence shown here is derived from an EMBL/GenBank/DDBJ whole genome shotgun (WGS) entry which is preliminary data.</text>
</comment>
<dbReference type="SUPFAM" id="SSF56529">
    <property type="entry name" value="FAH"/>
    <property type="match status" value="1"/>
</dbReference>
<reference evidence="4 5" key="1">
    <citation type="submission" date="2018-10" db="EMBL/GenBank/DDBJ databases">
        <title>Marmoricola sp. 4Q3S-7 whole genome shotgun sequence.</title>
        <authorList>
            <person name="Li F."/>
        </authorList>
    </citation>
    <scope>NUCLEOTIDE SEQUENCE [LARGE SCALE GENOMIC DNA]</scope>
    <source>
        <strain evidence="4 5">4Q3S-7</strain>
    </source>
</reference>
<dbReference type="Pfam" id="PF01557">
    <property type="entry name" value="FAA_hydrolase"/>
    <property type="match status" value="1"/>
</dbReference>
<name>A0A3L8P5P5_9ACTN</name>
<dbReference type="PANTHER" id="PTHR42796">
    <property type="entry name" value="FUMARYLACETOACETATE HYDROLASE DOMAIN-CONTAINING PROTEIN 2A-RELATED"/>
    <property type="match status" value="1"/>
</dbReference>
<dbReference type="InterPro" id="IPR051121">
    <property type="entry name" value="FAH"/>
</dbReference>
<dbReference type="EMBL" id="RDBE01000006">
    <property type="protein sequence ID" value="RLV49979.1"/>
    <property type="molecule type" value="Genomic_DNA"/>
</dbReference>
<dbReference type="GO" id="GO:0046872">
    <property type="term" value="F:metal ion binding"/>
    <property type="evidence" value="ECO:0007669"/>
    <property type="project" value="UniProtKB-KW"/>
</dbReference>
<feature type="domain" description="Fumarylacetoacetase-like C-terminal" evidence="3">
    <location>
        <begin position="64"/>
        <end position="277"/>
    </location>
</feature>
<dbReference type="PANTHER" id="PTHR42796:SF4">
    <property type="entry name" value="FUMARYLACETOACETATE HYDROLASE DOMAIN-CONTAINING PROTEIN 2A"/>
    <property type="match status" value="1"/>
</dbReference>